<dbReference type="Proteomes" id="UP000294933">
    <property type="component" value="Unassembled WGS sequence"/>
</dbReference>
<evidence type="ECO:0000256" key="6">
    <source>
        <dbReference type="SAM" id="MobiDB-lite"/>
    </source>
</evidence>
<feature type="compositionally biased region" description="Polar residues" evidence="6">
    <location>
        <begin position="43"/>
        <end position="52"/>
    </location>
</feature>
<sequence length="66" mass="7356">MYAWFHVTFAIAAMYVAILLTNWRIDMHPRSIFLNPCDNRNVVSTTPPTDGSGNDGISIKRSEVSG</sequence>
<dbReference type="Pfam" id="PF03348">
    <property type="entry name" value="Serinc"/>
    <property type="match status" value="1"/>
</dbReference>
<evidence type="ECO:0000256" key="2">
    <source>
        <dbReference type="ARBA" id="ARBA00006665"/>
    </source>
</evidence>
<reference evidence="8 9" key="1">
    <citation type="submission" date="2018-06" db="EMBL/GenBank/DDBJ databases">
        <title>A transcriptomic atlas of mushroom development highlights an independent origin of complex multicellularity.</title>
        <authorList>
            <consortium name="DOE Joint Genome Institute"/>
            <person name="Krizsan K."/>
            <person name="Almasi E."/>
            <person name="Merenyi Z."/>
            <person name="Sahu N."/>
            <person name="Viragh M."/>
            <person name="Koszo T."/>
            <person name="Mondo S."/>
            <person name="Kiss B."/>
            <person name="Balint B."/>
            <person name="Kues U."/>
            <person name="Barry K."/>
            <person name="Hegedus J.C."/>
            <person name="Henrissat B."/>
            <person name="Johnson J."/>
            <person name="Lipzen A."/>
            <person name="Ohm R."/>
            <person name="Nagy I."/>
            <person name="Pangilinan J."/>
            <person name="Yan J."/>
            <person name="Xiong Y."/>
            <person name="Grigoriev I.V."/>
            <person name="Hibbett D.S."/>
            <person name="Nagy L.G."/>
        </authorList>
    </citation>
    <scope>NUCLEOTIDE SEQUENCE [LARGE SCALE GENOMIC DNA]</scope>
    <source>
        <strain evidence="8 9">SZMC22713</strain>
    </source>
</reference>
<dbReference type="InterPro" id="IPR005016">
    <property type="entry name" value="TDE1/TMS"/>
</dbReference>
<keyword evidence="4 7" id="KW-1133">Transmembrane helix</keyword>
<protein>
    <submittedName>
        <fullName evidence="8">Uncharacterized protein</fullName>
    </submittedName>
</protein>
<evidence type="ECO:0000256" key="3">
    <source>
        <dbReference type="ARBA" id="ARBA00022692"/>
    </source>
</evidence>
<name>A0A4Y7QD96_9AGAM</name>
<feature type="transmembrane region" description="Helical" evidence="7">
    <location>
        <begin position="6"/>
        <end position="25"/>
    </location>
</feature>
<proteinExistence type="inferred from homology"/>
<comment type="subcellular location">
    <subcellularLocation>
        <location evidence="1">Membrane</location>
        <topology evidence="1">Multi-pass membrane protein</topology>
    </subcellularLocation>
</comment>
<dbReference type="EMBL" id="ML170163">
    <property type="protein sequence ID" value="TDL25574.1"/>
    <property type="molecule type" value="Genomic_DNA"/>
</dbReference>
<feature type="region of interest" description="Disordered" evidence="6">
    <location>
        <begin position="43"/>
        <end position="66"/>
    </location>
</feature>
<gene>
    <name evidence="8" type="ORF">BD410DRAFT_784593</name>
</gene>
<evidence type="ECO:0000313" key="8">
    <source>
        <dbReference type="EMBL" id="TDL25574.1"/>
    </source>
</evidence>
<keyword evidence="3 7" id="KW-0812">Transmembrane</keyword>
<dbReference type="OrthoDB" id="5963193at2759"/>
<organism evidence="8 9">
    <name type="scientific">Rickenella mellea</name>
    <dbReference type="NCBI Taxonomy" id="50990"/>
    <lineage>
        <taxon>Eukaryota</taxon>
        <taxon>Fungi</taxon>
        <taxon>Dikarya</taxon>
        <taxon>Basidiomycota</taxon>
        <taxon>Agaricomycotina</taxon>
        <taxon>Agaricomycetes</taxon>
        <taxon>Hymenochaetales</taxon>
        <taxon>Rickenellaceae</taxon>
        <taxon>Rickenella</taxon>
    </lineage>
</organism>
<evidence type="ECO:0000256" key="5">
    <source>
        <dbReference type="ARBA" id="ARBA00023136"/>
    </source>
</evidence>
<accession>A0A4Y7QD96</accession>
<dbReference type="GO" id="GO:0016020">
    <property type="term" value="C:membrane"/>
    <property type="evidence" value="ECO:0007669"/>
    <property type="project" value="UniProtKB-SubCell"/>
</dbReference>
<evidence type="ECO:0000313" key="9">
    <source>
        <dbReference type="Proteomes" id="UP000294933"/>
    </source>
</evidence>
<evidence type="ECO:0000256" key="7">
    <source>
        <dbReference type="SAM" id="Phobius"/>
    </source>
</evidence>
<dbReference type="AlphaFoldDB" id="A0A4Y7QD96"/>
<evidence type="ECO:0000256" key="1">
    <source>
        <dbReference type="ARBA" id="ARBA00004141"/>
    </source>
</evidence>
<dbReference type="VEuPathDB" id="FungiDB:BD410DRAFT_784593"/>
<comment type="similarity">
    <text evidence="2">Belongs to the TDE1 family.</text>
</comment>
<keyword evidence="9" id="KW-1185">Reference proteome</keyword>
<evidence type="ECO:0000256" key="4">
    <source>
        <dbReference type="ARBA" id="ARBA00022989"/>
    </source>
</evidence>
<keyword evidence="5 7" id="KW-0472">Membrane</keyword>